<keyword evidence="2" id="KW-0731">Sigma factor</keyword>
<dbReference type="AlphaFoldDB" id="A0A3E1KC33"/>
<dbReference type="GO" id="GO:0016987">
    <property type="term" value="F:sigma factor activity"/>
    <property type="evidence" value="ECO:0007669"/>
    <property type="project" value="UniProtKB-KW"/>
</dbReference>
<comment type="caution">
    <text evidence="5">The sequence shown here is derived from an EMBL/GenBank/DDBJ whole genome shotgun (WGS) entry which is preliminary data.</text>
</comment>
<dbReference type="GO" id="GO:0006352">
    <property type="term" value="P:DNA-templated transcription initiation"/>
    <property type="evidence" value="ECO:0007669"/>
    <property type="project" value="InterPro"/>
</dbReference>
<dbReference type="InterPro" id="IPR039425">
    <property type="entry name" value="RNA_pol_sigma-70-like"/>
</dbReference>
<dbReference type="Gene3D" id="1.10.10.10">
    <property type="entry name" value="Winged helix-like DNA-binding domain superfamily/Winged helix DNA-binding domain"/>
    <property type="match status" value="1"/>
</dbReference>
<dbReference type="InterPro" id="IPR013324">
    <property type="entry name" value="RNA_pol_sigma_r3/r4-like"/>
</dbReference>
<dbReference type="SUPFAM" id="SSF88659">
    <property type="entry name" value="Sigma3 and sigma4 domains of RNA polymerase sigma factors"/>
    <property type="match status" value="1"/>
</dbReference>
<evidence type="ECO:0000313" key="6">
    <source>
        <dbReference type="Proteomes" id="UP000260351"/>
    </source>
</evidence>
<keyword evidence="1" id="KW-0805">Transcription regulation</keyword>
<protein>
    <submittedName>
        <fullName evidence="5">Sigma-70 family RNA polymerase sigma factor</fullName>
    </submittedName>
</protein>
<dbReference type="NCBIfam" id="TIGR02999">
    <property type="entry name" value="Sig-70_X6"/>
    <property type="match status" value="1"/>
</dbReference>
<sequence length="195" mass="22445">MAKVPRKTEELEDLVKRATKRGDPSLASMLPLVYDELRALAARQLSAQRGDHTLQPTALINEAYLRLAGQAYESWEDRREFVLVAATVMRRVLVDYARKRQADKRPQSHLRVDIDHSEPGEAFGSELIAIDEVLEQLSEIDERQARIVELRYFAGLSMEETAETLDVSRSTVAREWRMARAWLRRRLSEHTDATE</sequence>
<dbReference type="CDD" id="cd06171">
    <property type="entry name" value="Sigma70_r4"/>
    <property type="match status" value="1"/>
</dbReference>
<gene>
    <name evidence="5" type="ORF">DZC52_03230</name>
</gene>
<name>A0A3E1KC33_9GAMM</name>
<reference evidence="5 6" key="1">
    <citation type="submission" date="2018-08" db="EMBL/GenBank/DDBJ databases">
        <title>Wenzhouxiangella salilacus sp. nov., a novel bacterium isolated from a saline lake in Xinjiang Province, China.</title>
        <authorList>
            <person name="Han S."/>
        </authorList>
    </citation>
    <scope>NUCLEOTIDE SEQUENCE [LARGE SCALE GENOMIC DNA]</scope>
    <source>
        <strain evidence="5 6">XDB06</strain>
    </source>
</reference>
<dbReference type="OrthoDB" id="128473at2"/>
<dbReference type="InterPro" id="IPR036388">
    <property type="entry name" value="WH-like_DNA-bd_sf"/>
</dbReference>
<feature type="domain" description="RNA polymerase sigma-70 ECF-like HTH" evidence="4">
    <location>
        <begin position="18"/>
        <end position="188"/>
    </location>
</feature>
<dbReference type="InterPro" id="IPR053812">
    <property type="entry name" value="HTH_Sigma70_ECF-like"/>
</dbReference>
<evidence type="ECO:0000256" key="3">
    <source>
        <dbReference type="ARBA" id="ARBA00023163"/>
    </source>
</evidence>
<evidence type="ECO:0000313" key="5">
    <source>
        <dbReference type="EMBL" id="RFF32059.1"/>
    </source>
</evidence>
<dbReference type="Proteomes" id="UP000260351">
    <property type="component" value="Unassembled WGS sequence"/>
</dbReference>
<dbReference type="RefSeq" id="WP_116649678.1">
    <property type="nucleotide sequence ID" value="NZ_QUZK01000014.1"/>
</dbReference>
<keyword evidence="6" id="KW-1185">Reference proteome</keyword>
<dbReference type="InterPro" id="IPR011517">
    <property type="entry name" value="RNA_pol_sigma70_ECF-like"/>
</dbReference>
<accession>A0A3E1KC33</accession>
<dbReference type="InterPro" id="IPR014284">
    <property type="entry name" value="RNA_pol_sigma-70_dom"/>
</dbReference>
<dbReference type="NCBIfam" id="TIGR02937">
    <property type="entry name" value="sigma70-ECF"/>
    <property type="match status" value="1"/>
</dbReference>
<evidence type="ECO:0000256" key="2">
    <source>
        <dbReference type="ARBA" id="ARBA00023082"/>
    </source>
</evidence>
<keyword evidence="3" id="KW-0804">Transcription</keyword>
<organism evidence="5 6">
    <name type="scientific">Wenzhouxiangella sediminis</name>
    <dbReference type="NCBI Taxonomy" id="1792836"/>
    <lineage>
        <taxon>Bacteria</taxon>
        <taxon>Pseudomonadati</taxon>
        <taxon>Pseudomonadota</taxon>
        <taxon>Gammaproteobacteria</taxon>
        <taxon>Chromatiales</taxon>
        <taxon>Wenzhouxiangellaceae</taxon>
        <taxon>Wenzhouxiangella</taxon>
    </lineage>
</organism>
<dbReference type="PANTHER" id="PTHR43133:SF39">
    <property type="entry name" value="SIMILAR TO RNA POLYMERASE SIGMA-E FACTOR"/>
    <property type="match status" value="1"/>
</dbReference>
<proteinExistence type="predicted"/>
<evidence type="ECO:0000259" key="4">
    <source>
        <dbReference type="Pfam" id="PF07638"/>
    </source>
</evidence>
<dbReference type="EMBL" id="QUZK01000014">
    <property type="protein sequence ID" value="RFF32059.1"/>
    <property type="molecule type" value="Genomic_DNA"/>
</dbReference>
<dbReference type="Pfam" id="PF07638">
    <property type="entry name" value="Sigma70_ECF"/>
    <property type="match status" value="1"/>
</dbReference>
<evidence type="ECO:0000256" key="1">
    <source>
        <dbReference type="ARBA" id="ARBA00023015"/>
    </source>
</evidence>
<dbReference type="PANTHER" id="PTHR43133">
    <property type="entry name" value="RNA POLYMERASE ECF-TYPE SIGMA FACTO"/>
    <property type="match status" value="1"/>
</dbReference>